<evidence type="ECO:0000313" key="4">
    <source>
        <dbReference type="EMBL" id="VDO61945.1"/>
    </source>
</evidence>
<keyword evidence="3" id="KW-0235">DNA replication</keyword>
<dbReference type="GO" id="GO:0000785">
    <property type="term" value="C:chromatin"/>
    <property type="evidence" value="ECO:0007669"/>
    <property type="project" value="TreeGrafter"/>
</dbReference>
<dbReference type="Pfam" id="PF09724">
    <property type="entry name" value="Dcc1"/>
    <property type="match status" value="1"/>
</dbReference>
<dbReference type="GO" id="GO:0000775">
    <property type="term" value="C:chromosome, centromeric region"/>
    <property type="evidence" value="ECO:0007669"/>
    <property type="project" value="TreeGrafter"/>
</dbReference>
<dbReference type="GO" id="GO:0034088">
    <property type="term" value="P:maintenance of mitotic sister chromatid cohesion"/>
    <property type="evidence" value="ECO:0007669"/>
    <property type="project" value="TreeGrafter"/>
</dbReference>
<dbReference type="WBParaSite" id="HPBE_0000464801-mRNA-1">
    <property type="protein sequence ID" value="HPBE_0000464801-mRNA-1"/>
    <property type="gene ID" value="HPBE_0000464801"/>
</dbReference>
<dbReference type="InterPro" id="IPR019128">
    <property type="entry name" value="Dcc1"/>
</dbReference>
<name>A0A183FE84_HELPZ</name>
<accession>A0A3P8ALQ0</accession>
<dbReference type="GO" id="GO:0006260">
    <property type="term" value="P:DNA replication"/>
    <property type="evidence" value="ECO:0007669"/>
    <property type="project" value="UniProtKB-KW"/>
</dbReference>
<dbReference type="PANTHER" id="PTHR13395:SF6">
    <property type="entry name" value="SISTER CHROMATID COHESION PROTEIN DCC1"/>
    <property type="match status" value="1"/>
</dbReference>
<reference evidence="4 5" key="1">
    <citation type="submission" date="2018-11" db="EMBL/GenBank/DDBJ databases">
        <authorList>
            <consortium name="Pathogen Informatics"/>
        </authorList>
    </citation>
    <scope>NUCLEOTIDE SEQUENCE [LARGE SCALE GENOMIC DNA]</scope>
</reference>
<evidence type="ECO:0000313" key="6">
    <source>
        <dbReference type="WBParaSite" id="HPBE_0000464801-mRNA-1"/>
    </source>
</evidence>
<organism evidence="5 6">
    <name type="scientific">Heligmosomoides polygyrus</name>
    <name type="common">Parasitic roundworm</name>
    <dbReference type="NCBI Taxonomy" id="6339"/>
    <lineage>
        <taxon>Eukaryota</taxon>
        <taxon>Metazoa</taxon>
        <taxon>Ecdysozoa</taxon>
        <taxon>Nematoda</taxon>
        <taxon>Chromadorea</taxon>
        <taxon>Rhabditida</taxon>
        <taxon>Rhabditina</taxon>
        <taxon>Rhabditomorpha</taxon>
        <taxon>Strongyloidea</taxon>
        <taxon>Heligmosomidae</taxon>
        <taxon>Heligmosomoides</taxon>
    </lineage>
</organism>
<reference evidence="6" key="2">
    <citation type="submission" date="2019-09" db="UniProtKB">
        <authorList>
            <consortium name="WormBaseParasite"/>
        </authorList>
    </citation>
    <scope>IDENTIFICATION</scope>
</reference>
<dbReference type="OrthoDB" id="5199543at2759"/>
<sequence>MQSFQLFIVGLRSRFQKASGVFLAPISLSLTNTVHFVLKSSPPWASSRCLPSGVRKLHFCLPARCSLIRTLSALPVSPMCSSPHVKLVFRGDSQDEVVLCTASSSYFVKEVETSNALLIMPTLKVEGELTEAGEKFLTITPVCIPCVSLYRLRDLLHQNRLPWDWMEKDSFSLVRYSMEMLLDHVQMSEEELTRALAEMPVFSTVISLLEFNIVIPLERPLRSFLPEHITDAIIQWFLTKMCTKMEEGGKDIQCFDTMVAPLPRQLLGYFFFYFTVFCCRSSHLLGICVYSESVRGKFISYLSVEDLPENPRPFTYMGVCKTTTEYLFLSALSIFVSS</sequence>
<evidence type="ECO:0000256" key="1">
    <source>
        <dbReference type="ARBA" id="ARBA00007017"/>
    </source>
</evidence>
<proteinExistence type="inferred from homology"/>
<accession>A0A183FE84</accession>
<dbReference type="EMBL" id="UZAH01025342">
    <property type="protein sequence ID" value="VDO61945.1"/>
    <property type="molecule type" value="Genomic_DNA"/>
</dbReference>
<dbReference type="AlphaFoldDB" id="A0A183FE84"/>
<evidence type="ECO:0000256" key="3">
    <source>
        <dbReference type="ARBA" id="ARBA00022705"/>
    </source>
</evidence>
<keyword evidence="5" id="KW-1185">Reference proteome</keyword>
<dbReference type="PANTHER" id="PTHR13395">
    <property type="entry name" value="SISTER CHROMATID COHESION PROTEIN DCC1-RELATED"/>
    <property type="match status" value="1"/>
</dbReference>
<evidence type="ECO:0000256" key="2">
    <source>
        <dbReference type="ARBA" id="ARBA00017682"/>
    </source>
</evidence>
<comment type="similarity">
    <text evidence="1">Belongs to the DCC1 family.</text>
</comment>
<protein>
    <recommendedName>
        <fullName evidence="2">Sister chromatid cohesion protein DCC1</fullName>
    </recommendedName>
</protein>
<dbReference type="Proteomes" id="UP000050761">
    <property type="component" value="Unassembled WGS sequence"/>
</dbReference>
<evidence type="ECO:0000313" key="5">
    <source>
        <dbReference type="Proteomes" id="UP000050761"/>
    </source>
</evidence>
<dbReference type="GO" id="GO:0031390">
    <property type="term" value="C:Ctf18 RFC-like complex"/>
    <property type="evidence" value="ECO:0007669"/>
    <property type="project" value="InterPro"/>
</dbReference>
<gene>
    <name evidence="4" type="ORF">HPBE_LOCUS4649</name>
</gene>